<dbReference type="PANTHER" id="PTHR13887">
    <property type="entry name" value="GLUTATHIONE S-TRANSFERASE KAPPA"/>
    <property type="match status" value="1"/>
</dbReference>
<evidence type="ECO:0000256" key="4">
    <source>
        <dbReference type="ARBA" id="ARBA00023284"/>
    </source>
</evidence>
<dbReference type="AlphaFoldDB" id="A0A7X5Y5T7"/>
<sequence>MSEAKGMSGLGALLAGAAGGALATVALAFAAFQAGWADRLVRDSLVSNPTVLVATADALRDSQYAPVLAANRAALETPFGSSWQGADAKTADVTLVEFYDYACGYCKASLPVIARLVKEDPKLRVVYREFPILGPDSEAAARMALGASKSGRFMAFHDALYAAGRPSEASLTKAATDAGVPAAVPNSPEFDTELRKNFQLAQQLGATGTPLFIVGDKVMNGAVGYDALKKAIADARAKG</sequence>
<gene>
    <name evidence="6" type="ORF">GGQ97_001148</name>
</gene>
<evidence type="ECO:0000313" key="6">
    <source>
        <dbReference type="EMBL" id="NJC05355.1"/>
    </source>
</evidence>
<evidence type="ECO:0000313" key="7">
    <source>
        <dbReference type="Proteomes" id="UP000558192"/>
    </source>
</evidence>
<keyword evidence="6" id="KW-0413">Isomerase</keyword>
<keyword evidence="4" id="KW-0676">Redox-active center</keyword>
<keyword evidence="7" id="KW-1185">Reference proteome</keyword>
<accession>A0A7X5Y5T7</accession>
<dbReference type="CDD" id="cd03023">
    <property type="entry name" value="DsbA_Com1_like"/>
    <property type="match status" value="1"/>
</dbReference>
<organism evidence="6 7">
    <name type="scientific">Sphingomonas kaistensis</name>
    <dbReference type="NCBI Taxonomy" id="298708"/>
    <lineage>
        <taxon>Bacteria</taxon>
        <taxon>Pseudomonadati</taxon>
        <taxon>Pseudomonadota</taxon>
        <taxon>Alphaproteobacteria</taxon>
        <taxon>Sphingomonadales</taxon>
        <taxon>Sphingomonadaceae</taxon>
        <taxon>Sphingomonas</taxon>
    </lineage>
</organism>
<dbReference type="SUPFAM" id="SSF52833">
    <property type="entry name" value="Thioredoxin-like"/>
    <property type="match status" value="1"/>
</dbReference>
<dbReference type="GO" id="GO:0016491">
    <property type="term" value="F:oxidoreductase activity"/>
    <property type="evidence" value="ECO:0007669"/>
    <property type="project" value="UniProtKB-KW"/>
</dbReference>
<keyword evidence="2" id="KW-0560">Oxidoreductase</keyword>
<dbReference type="EMBL" id="JAATJC010000001">
    <property type="protein sequence ID" value="NJC05355.1"/>
    <property type="molecule type" value="Genomic_DNA"/>
</dbReference>
<comment type="caution">
    <text evidence="6">The sequence shown here is derived from an EMBL/GenBank/DDBJ whole genome shotgun (WGS) entry which is preliminary data.</text>
</comment>
<evidence type="ECO:0000256" key="1">
    <source>
        <dbReference type="ARBA" id="ARBA00022729"/>
    </source>
</evidence>
<name>A0A7X5Y5T7_9SPHN</name>
<dbReference type="Pfam" id="PF01323">
    <property type="entry name" value="DSBA"/>
    <property type="match status" value="1"/>
</dbReference>
<dbReference type="InterPro" id="IPR001853">
    <property type="entry name" value="DSBA-like_thioredoxin_dom"/>
</dbReference>
<evidence type="ECO:0000256" key="3">
    <source>
        <dbReference type="ARBA" id="ARBA00023157"/>
    </source>
</evidence>
<protein>
    <submittedName>
        <fullName evidence="6">Protein-disulfide isomerase</fullName>
    </submittedName>
</protein>
<evidence type="ECO:0000256" key="2">
    <source>
        <dbReference type="ARBA" id="ARBA00023002"/>
    </source>
</evidence>
<dbReference type="RefSeq" id="WP_342448458.1">
    <property type="nucleotide sequence ID" value="NZ_JAATJC010000001.1"/>
</dbReference>
<feature type="domain" description="Thioredoxin" evidence="5">
    <location>
        <begin position="59"/>
        <end position="237"/>
    </location>
</feature>
<dbReference type="InterPro" id="IPR013766">
    <property type="entry name" value="Thioredoxin_domain"/>
</dbReference>
<dbReference type="GO" id="GO:0016853">
    <property type="term" value="F:isomerase activity"/>
    <property type="evidence" value="ECO:0007669"/>
    <property type="project" value="UniProtKB-KW"/>
</dbReference>
<reference evidence="6 7" key="1">
    <citation type="submission" date="2020-03" db="EMBL/GenBank/DDBJ databases">
        <title>Genomic Encyclopedia of Type Strains, Phase IV (KMG-IV): sequencing the most valuable type-strain genomes for metagenomic binning, comparative biology and taxonomic classification.</title>
        <authorList>
            <person name="Goeker M."/>
        </authorList>
    </citation>
    <scope>NUCLEOTIDE SEQUENCE [LARGE SCALE GENOMIC DNA]</scope>
    <source>
        <strain evidence="6 7">DSM 16846</strain>
    </source>
</reference>
<evidence type="ECO:0000259" key="5">
    <source>
        <dbReference type="PROSITE" id="PS51352"/>
    </source>
</evidence>
<dbReference type="InterPro" id="IPR036249">
    <property type="entry name" value="Thioredoxin-like_sf"/>
</dbReference>
<proteinExistence type="predicted"/>
<dbReference type="PROSITE" id="PS51352">
    <property type="entry name" value="THIOREDOXIN_2"/>
    <property type="match status" value="1"/>
</dbReference>
<dbReference type="PANTHER" id="PTHR13887:SF14">
    <property type="entry name" value="DISULFIDE BOND FORMATION PROTEIN D"/>
    <property type="match status" value="1"/>
</dbReference>
<dbReference type="Gene3D" id="3.40.30.10">
    <property type="entry name" value="Glutaredoxin"/>
    <property type="match status" value="1"/>
</dbReference>
<keyword evidence="3" id="KW-1015">Disulfide bond</keyword>
<keyword evidence="1" id="KW-0732">Signal</keyword>
<dbReference type="Proteomes" id="UP000558192">
    <property type="component" value="Unassembled WGS sequence"/>
</dbReference>